<dbReference type="InterPro" id="IPR032675">
    <property type="entry name" value="LRR_dom_sf"/>
</dbReference>
<dbReference type="Proteomes" id="UP001437256">
    <property type="component" value="Unassembled WGS sequence"/>
</dbReference>
<organism evidence="2 3">
    <name type="scientific">Marasmius tenuissimus</name>
    <dbReference type="NCBI Taxonomy" id="585030"/>
    <lineage>
        <taxon>Eukaryota</taxon>
        <taxon>Fungi</taxon>
        <taxon>Dikarya</taxon>
        <taxon>Basidiomycota</taxon>
        <taxon>Agaricomycotina</taxon>
        <taxon>Agaricomycetes</taxon>
        <taxon>Agaricomycetidae</taxon>
        <taxon>Agaricales</taxon>
        <taxon>Marasmiineae</taxon>
        <taxon>Marasmiaceae</taxon>
        <taxon>Marasmius</taxon>
    </lineage>
</organism>
<evidence type="ECO:0000256" key="1">
    <source>
        <dbReference type="SAM" id="MobiDB-lite"/>
    </source>
</evidence>
<gene>
    <name evidence="2" type="ORF">AAF712_010827</name>
</gene>
<dbReference type="SUPFAM" id="SSF52047">
    <property type="entry name" value="RNI-like"/>
    <property type="match status" value="1"/>
</dbReference>
<feature type="compositionally biased region" description="Low complexity" evidence="1">
    <location>
        <begin position="645"/>
        <end position="657"/>
    </location>
</feature>
<accession>A0ABR2ZNN0</accession>
<reference evidence="2 3" key="1">
    <citation type="submission" date="2024-05" db="EMBL/GenBank/DDBJ databases">
        <title>A draft genome resource for the thread blight pathogen Marasmius tenuissimus strain MS-2.</title>
        <authorList>
            <person name="Yulfo-Soto G.E."/>
            <person name="Baruah I.K."/>
            <person name="Amoako-Attah I."/>
            <person name="Bukari Y."/>
            <person name="Meinhardt L.W."/>
            <person name="Bailey B.A."/>
            <person name="Cohen S.P."/>
        </authorList>
    </citation>
    <scope>NUCLEOTIDE SEQUENCE [LARGE SCALE GENOMIC DNA]</scope>
    <source>
        <strain evidence="2 3">MS-2</strain>
    </source>
</reference>
<keyword evidence="3" id="KW-1185">Reference proteome</keyword>
<feature type="region of interest" description="Disordered" evidence="1">
    <location>
        <begin position="625"/>
        <end position="657"/>
    </location>
</feature>
<dbReference type="Gene3D" id="1.20.1280.50">
    <property type="match status" value="1"/>
</dbReference>
<evidence type="ECO:0000313" key="2">
    <source>
        <dbReference type="EMBL" id="KAL0062343.1"/>
    </source>
</evidence>
<evidence type="ECO:0008006" key="4">
    <source>
        <dbReference type="Google" id="ProtNLM"/>
    </source>
</evidence>
<dbReference type="EMBL" id="JBBXMP010000108">
    <property type="protein sequence ID" value="KAL0062343.1"/>
    <property type="molecule type" value="Genomic_DNA"/>
</dbReference>
<sequence>MSNNLLGRYPVNLNIFWINKRIRVLAQAVNYEDTLFDVLSRLENQLGIHHGPDSDSTLQHSRAFLTNKPISIAPNEVVASIVEKLGNLEMNCREWPRLDVAGKMFSLPLDNRLLHVILDSHPRTIMCASVGTQVTSEDQDDEIVLTANSDLDNKIEGPSHSRYPDVPHEILLQIFSFLVVPSKLLNFEFVITSDVHERITVQKGSLLLVCKGWYNVAVETFYRDVSLLSVPQSLQFIESLETSSDAGRQLLVKNLTIHALAPPVEEPMSASIVNVIRRIFHLCTNLSKLSFFPIADRDGLIVSSDIELDYSPVLPSALFPSHFHLRELCLGSDALHYLSDYFIHCSHSLEVLELWIASSAVSPALSVQDLEWPRLKWLRCCFYQSENSVEHIRSIEFARSFKTTKLESLTLSWAPWLVGTRTENPFPVSSFIPLIEANRSQLRYLCIVGFRDWQSKRGSGIATILERAPRLEHLVVDARLFSDPAPGIHPSLEYIDIWGGCSVTGEDAGRVESGGITLEIDETKFPSLKNIRMFDKALLATAAYADLPSIIPQGKQEYRYPEFIDIAATSDGKLVYRNDVPRLDDRWDWENFTGYYKEEYNHPESPRPWFYRGWAQLGEEADSEELYSSGSEYVPPESETDSAYEYEYASSSNDFYE</sequence>
<protein>
    <recommendedName>
        <fullName evidence="4">F-box domain-containing protein</fullName>
    </recommendedName>
</protein>
<comment type="caution">
    <text evidence="2">The sequence shown here is derived from an EMBL/GenBank/DDBJ whole genome shotgun (WGS) entry which is preliminary data.</text>
</comment>
<dbReference type="Gene3D" id="3.80.10.10">
    <property type="entry name" value="Ribonuclease Inhibitor"/>
    <property type="match status" value="1"/>
</dbReference>
<name>A0ABR2ZNN0_9AGAR</name>
<proteinExistence type="predicted"/>
<evidence type="ECO:0000313" key="3">
    <source>
        <dbReference type="Proteomes" id="UP001437256"/>
    </source>
</evidence>